<sequence>MRAGIHSIHICQSFYFLALHSELCDPPVLRVWDTYVEGREARIPVRVYYPVENRVRGVAVYYHWGGFVSGGIEESDAECRFVASNCGCTVVSVGYRLAPKYKFPAAVIDSFDALKWVYEHAEELGGDKDSICVMGVSAGGNLAAVVSTLARDNGIKLRCQVLALPVIGFDPYSEAARVYGEKGSPLDMESIVDFTKQYLGDLREAFNPLFTPILASPLNLPPALVITAEKDALRDQGETYAKRLREAGVQVIAVRINGIGHMLDEIHGKFVNLLVAMYLRSVFTQQL</sequence>
<dbReference type="PANTHER" id="PTHR48081">
    <property type="entry name" value="AB HYDROLASE SUPERFAMILY PROTEIN C4A8.06C"/>
    <property type="match status" value="1"/>
</dbReference>
<proteinExistence type="predicted"/>
<dbReference type="GO" id="GO:0016787">
    <property type="term" value="F:hydrolase activity"/>
    <property type="evidence" value="ECO:0007669"/>
    <property type="project" value="UniProtKB-KW"/>
</dbReference>
<keyword evidence="1 3" id="KW-0378">Hydrolase</keyword>
<dbReference type="InterPro" id="IPR029058">
    <property type="entry name" value="AB_hydrolase_fold"/>
</dbReference>
<dbReference type="Gene3D" id="3.40.50.1820">
    <property type="entry name" value="alpha/beta hydrolase"/>
    <property type="match status" value="1"/>
</dbReference>
<gene>
    <name evidence="3" type="ORF">ENV14_02810</name>
</gene>
<reference evidence="3" key="1">
    <citation type="journal article" date="2020" name="mSystems">
        <title>Genome- and Community-Level Interaction Insights into Carbon Utilization and Element Cycling Functions of Hydrothermarchaeota in Hydrothermal Sediment.</title>
        <authorList>
            <person name="Zhou Z."/>
            <person name="Liu Y."/>
            <person name="Xu W."/>
            <person name="Pan J."/>
            <person name="Luo Z.H."/>
            <person name="Li M."/>
        </authorList>
    </citation>
    <scope>NUCLEOTIDE SEQUENCE [LARGE SCALE GENOMIC DNA]</scope>
    <source>
        <strain evidence="3">SpSt-732</strain>
    </source>
</reference>
<dbReference type="InterPro" id="IPR050300">
    <property type="entry name" value="GDXG_lipolytic_enzyme"/>
</dbReference>
<comment type="caution">
    <text evidence="3">The sequence shown here is derived from an EMBL/GenBank/DDBJ whole genome shotgun (WGS) entry which is preliminary data.</text>
</comment>
<dbReference type="PANTHER" id="PTHR48081:SF8">
    <property type="entry name" value="ALPHA_BETA HYDROLASE FOLD-3 DOMAIN-CONTAINING PROTEIN-RELATED"/>
    <property type="match status" value="1"/>
</dbReference>
<evidence type="ECO:0000313" key="3">
    <source>
        <dbReference type="EMBL" id="HGI87314.1"/>
    </source>
</evidence>
<dbReference type="SUPFAM" id="SSF53474">
    <property type="entry name" value="alpha/beta-Hydrolases"/>
    <property type="match status" value="1"/>
</dbReference>
<evidence type="ECO:0000256" key="1">
    <source>
        <dbReference type="ARBA" id="ARBA00022801"/>
    </source>
</evidence>
<protein>
    <submittedName>
        <fullName evidence="3">Alpha/beta hydrolase</fullName>
    </submittedName>
</protein>
<dbReference type="AlphaFoldDB" id="A0A7C4BBL3"/>
<organism evidence="3">
    <name type="scientific">Ignisphaera aggregans</name>
    <dbReference type="NCBI Taxonomy" id="334771"/>
    <lineage>
        <taxon>Archaea</taxon>
        <taxon>Thermoproteota</taxon>
        <taxon>Thermoprotei</taxon>
        <taxon>Desulfurococcales</taxon>
        <taxon>Desulfurococcaceae</taxon>
        <taxon>Ignisphaera</taxon>
    </lineage>
</organism>
<evidence type="ECO:0000259" key="2">
    <source>
        <dbReference type="Pfam" id="PF07859"/>
    </source>
</evidence>
<dbReference type="Pfam" id="PF07859">
    <property type="entry name" value="Abhydrolase_3"/>
    <property type="match status" value="1"/>
</dbReference>
<accession>A0A7C4BBL3</accession>
<dbReference type="InterPro" id="IPR013094">
    <property type="entry name" value="AB_hydrolase_3"/>
</dbReference>
<feature type="domain" description="Alpha/beta hydrolase fold-3" evidence="2">
    <location>
        <begin position="60"/>
        <end position="262"/>
    </location>
</feature>
<dbReference type="EMBL" id="DTFF01000023">
    <property type="protein sequence ID" value="HGI87314.1"/>
    <property type="molecule type" value="Genomic_DNA"/>
</dbReference>
<name>A0A7C4BBL3_9CREN</name>